<dbReference type="InterPro" id="IPR036388">
    <property type="entry name" value="WH-like_DNA-bd_sf"/>
</dbReference>
<keyword evidence="6" id="KW-1185">Reference proteome</keyword>
<reference evidence="5 6" key="1">
    <citation type="submission" date="2024-01" db="EMBL/GenBank/DDBJ databases">
        <title>Genome mining of biosynthetic gene clusters to explore secondary metabolites of Streptomyces sp.</title>
        <authorList>
            <person name="Baig A."/>
            <person name="Ajitkumar Shintre N."/>
            <person name="Kumar H."/>
            <person name="Anbarasu A."/>
            <person name="Ramaiah S."/>
        </authorList>
    </citation>
    <scope>NUCLEOTIDE SEQUENCE [LARGE SCALE GENOMIC DNA]</scope>
    <source>
        <strain evidence="5 6">A01</strain>
    </source>
</reference>
<dbReference type="RefSeq" id="WP_376737862.1">
    <property type="nucleotide sequence ID" value="NZ_JAYMRS010000016.1"/>
</dbReference>
<evidence type="ECO:0000313" key="5">
    <source>
        <dbReference type="EMBL" id="MFB8770940.1"/>
    </source>
</evidence>
<dbReference type="InterPro" id="IPR050679">
    <property type="entry name" value="Bact_HTH_transcr_reg"/>
</dbReference>
<feature type="domain" description="HTH gntR-type" evidence="4">
    <location>
        <begin position="9"/>
        <end position="77"/>
    </location>
</feature>
<organism evidence="5 6">
    <name type="scientific">Nocardiopsis alba</name>
    <dbReference type="NCBI Taxonomy" id="53437"/>
    <lineage>
        <taxon>Bacteria</taxon>
        <taxon>Bacillati</taxon>
        <taxon>Actinomycetota</taxon>
        <taxon>Actinomycetes</taxon>
        <taxon>Streptosporangiales</taxon>
        <taxon>Nocardiopsidaceae</taxon>
        <taxon>Nocardiopsis</taxon>
    </lineage>
</organism>
<dbReference type="SMART" id="SM00345">
    <property type="entry name" value="HTH_GNTR"/>
    <property type="match status" value="1"/>
</dbReference>
<dbReference type="InterPro" id="IPR000524">
    <property type="entry name" value="Tscrpt_reg_HTH_GntR"/>
</dbReference>
<dbReference type="Gene3D" id="1.10.10.10">
    <property type="entry name" value="Winged helix-like DNA-binding domain superfamily/Winged helix DNA-binding domain"/>
    <property type="match status" value="1"/>
</dbReference>
<keyword evidence="3" id="KW-0804">Transcription</keyword>
<dbReference type="PANTHER" id="PTHR44846">
    <property type="entry name" value="MANNOSYL-D-GLYCERATE TRANSPORT/METABOLISM SYSTEM REPRESSOR MNGR-RELATED"/>
    <property type="match status" value="1"/>
</dbReference>
<evidence type="ECO:0000256" key="1">
    <source>
        <dbReference type="ARBA" id="ARBA00023015"/>
    </source>
</evidence>
<dbReference type="PROSITE" id="PS50949">
    <property type="entry name" value="HTH_GNTR"/>
    <property type="match status" value="1"/>
</dbReference>
<keyword evidence="2" id="KW-0238">DNA-binding</keyword>
<comment type="caution">
    <text evidence="5">The sequence shown here is derived from an EMBL/GenBank/DDBJ whole genome shotgun (WGS) entry which is preliminary data.</text>
</comment>
<dbReference type="CDD" id="cd07377">
    <property type="entry name" value="WHTH_GntR"/>
    <property type="match status" value="1"/>
</dbReference>
<gene>
    <name evidence="5" type="ORF">VSQ78_24835</name>
</gene>
<dbReference type="PANTHER" id="PTHR44846:SF1">
    <property type="entry name" value="MANNOSYL-D-GLYCERATE TRANSPORT_METABOLISM SYSTEM REPRESSOR MNGR-RELATED"/>
    <property type="match status" value="1"/>
</dbReference>
<keyword evidence="1" id="KW-0805">Transcription regulation</keyword>
<dbReference type="PRINTS" id="PR00035">
    <property type="entry name" value="HTHGNTR"/>
</dbReference>
<evidence type="ECO:0000256" key="3">
    <source>
        <dbReference type="ARBA" id="ARBA00023163"/>
    </source>
</evidence>
<dbReference type="SUPFAM" id="SSF46785">
    <property type="entry name" value="Winged helix' DNA-binding domain"/>
    <property type="match status" value="1"/>
</dbReference>
<protein>
    <submittedName>
        <fullName evidence="5">GntR family transcriptional regulator</fullName>
    </submittedName>
</protein>
<dbReference type="Pfam" id="PF00392">
    <property type="entry name" value="GntR"/>
    <property type="match status" value="1"/>
</dbReference>
<dbReference type="Proteomes" id="UP001585053">
    <property type="component" value="Unassembled WGS sequence"/>
</dbReference>
<evidence type="ECO:0000313" key="6">
    <source>
        <dbReference type="Proteomes" id="UP001585053"/>
    </source>
</evidence>
<dbReference type="InterPro" id="IPR036390">
    <property type="entry name" value="WH_DNA-bd_sf"/>
</dbReference>
<name>A0ABV5E256_9ACTN</name>
<accession>A0ABV5E256</accession>
<evidence type="ECO:0000256" key="2">
    <source>
        <dbReference type="ARBA" id="ARBA00023125"/>
    </source>
</evidence>
<sequence length="82" mass="9154">MTIDLDGPEPIYRQIARVITERIKDGTYPPNRLVPSESAVCEEFNVSRRTARSVYALLTEQGWVVRVPGRGTFAAPEPPPQS</sequence>
<evidence type="ECO:0000259" key="4">
    <source>
        <dbReference type="PROSITE" id="PS50949"/>
    </source>
</evidence>
<proteinExistence type="predicted"/>
<dbReference type="EMBL" id="JAYMRS010000016">
    <property type="protein sequence ID" value="MFB8770940.1"/>
    <property type="molecule type" value="Genomic_DNA"/>
</dbReference>